<dbReference type="Gene3D" id="1.10.150.130">
    <property type="match status" value="1"/>
</dbReference>
<dbReference type="GO" id="GO:0003677">
    <property type="term" value="F:DNA binding"/>
    <property type="evidence" value="ECO:0007669"/>
    <property type="project" value="UniProtKB-KW"/>
</dbReference>
<dbReference type="RefSeq" id="WP_134248297.1">
    <property type="nucleotide sequence ID" value="NZ_SNQI01000003.1"/>
</dbReference>
<dbReference type="SUPFAM" id="SSF56349">
    <property type="entry name" value="DNA breaking-rejoining enzymes"/>
    <property type="match status" value="1"/>
</dbReference>
<dbReference type="OrthoDB" id="1094492at2"/>
<comment type="caution">
    <text evidence="3">The sequence shown here is derived from an EMBL/GenBank/DDBJ whole genome shotgun (WGS) entry which is preliminary data.</text>
</comment>
<dbReference type="Proteomes" id="UP000298517">
    <property type="component" value="Unassembled WGS sequence"/>
</dbReference>
<sequence>MEFTISIKLDTRREKENGLYPVKLRLYSKTLRDRKIYSLGTDLSIKDFQEIWIEGQNKSFRGKKRDLQIQLKKYESRALDEAAKIEPFSFEQFEKNYFRKSTDSINVFYHFEKIIKENIQNNKIGTSESYKYTLKSLKAFANDKRNTELTKLSFSAITPEWLQKYEDFMLLNGKSITTVGIFTRMLRTVFNIAIHNKEISNEIYPFGKRKYQIPESKTVKKALNKQQLKVFFDSKPQTIEQEKAKDFWFFSYACSGINLKDICLLKYEDLNNGKFSYYRAKTFAKTRQKTKMRFI</sequence>
<keyword evidence="1" id="KW-0238">DNA-binding</keyword>
<dbReference type="InterPro" id="IPR010998">
    <property type="entry name" value="Integrase_recombinase_N"/>
</dbReference>
<dbReference type="InterPro" id="IPR011010">
    <property type="entry name" value="DNA_brk_join_enz"/>
</dbReference>
<evidence type="ECO:0000313" key="4">
    <source>
        <dbReference type="Proteomes" id="UP000298517"/>
    </source>
</evidence>
<accession>A0A4Y8AT79</accession>
<evidence type="ECO:0000256" key="1">
    <source>
        <dbReference type="ARBA" id="ARBA00023125"/>
    </source>
</evidence>
<dbReference type="EMBL" id="SNQI01000003">
    <property type="protein sequence ID" value="TEW73898.1"/>
    <property type="molecule type" value="Genomic_DNA"/>
</dbReference>
<evidence type="ECO:0000313" key="3">
    <source>
        <dbReference type="EMBL" id="TEW73898.1"/>
    </source>
</evidence>
<name>A0A4Y8AT79_9FLAO</name>
<dbReference type="AlphaFoldDB" id="A0A4Y8AT79"/>
<organism evidence="3 4">
    <name type="scientific">Gramella jeungdoensis</name>
    <dbReference type="NCBI Taxonomy" id="708091"/>
    <lineage>
        <taxon>Bacteria</taxon>
        <taxon>Pseudomonadati</taxon>
        <taxon>Bacteroidota</taxon>
        <taxon>Flavobacteriia</taxon>
        <taxon>Flavobacteriales</taxon>
        <taxon>Flavobacteriaceae</taxon>
        <taxon>Christiangramia</taxon>
    </lineage>
</organism>
<gene>
    <name evidence="3" type="ORF">E2488_10495</name>
</gene>
<evidence type="ECO:0000259" key="2">
    <source>
        <dbReference type="Pfam" id="PF13102"/>
    </source>
</evidence>
<dbReference type="InterPro" id="IPR025269">
    <property type="entry name" value="SAM-like_dom"/>
</dbReference>
<reference evidence="3 4" key="1">
    <citation type="journal article" date="2011" name="J. Microbiol.">
        <title>Gramella jeungdoensis sp. nov., isolated from a solar saltern in Korea.</title>
        <authorList>
            <person name="Joung Y."/>
            <person name="Kim H."/>
            <person name="Jang T."/>
            <person name="Ahn T.S."/>
            <person name="Joh K."/>
        </authorList>
    </citation>
    <scope>NUCLEOTIDE SEQUENCE [LARGE SCALE GENOMIC DNA]</scope>
    <source>
        <strain evidence="3 4">KCTC 23123</strain>
    </source>
</reference>
<proteinExistence type="predicted"/>
<protein>
    <recommendedName>
        <fullName evidence="2">Phage integrase SAM-like domain-containing protein</fullName>
    </recommendedName>
</protein>
<dbReference type="Pfam" id="PF13102">
    <property type="entry name" value="Phage_int_SAM_5"/>
    <property type="match status" value="1"/>
</dbReference>
<keyword evidence="4" id="KW-1185">Reference proteome</keyword>
<feature type="domain" description="Phage integrase SAM-like" evidence="2">
    <location>
        <begin position="107"/>
        <end position="210"/>
    </location>
</feature>